<proteinExistence type="predicted"/>
<feature type="coiled-coil region" evidence="1">
    <location>
        <begin position="19"/>
        <end position="83"/>
    </location>
</feature>
<dbReference type="EMBL" id="MN739602">
    <property type="protein sequence ID" value="QHT15204.1"/>
    <property type="molecule type" value="Genomic_DNA"/>
</dbReference>
<evidence type="ECO:0000313" key="2">
    <source>
        <dbReference type="EMBL" id="QHT15204.1"/>
    </source>
</evidence>
<evidence type="ECO:0000256" key="1">
    <source>
        <dbReference type="SAM" id="Coils"/>
    </source>
</evidence>
<reference evidence="2" key="1">
    <citation type="journal article" date="2020" name="Nature">
        <title>Giant virus diversity and host interactions through global metagenomics.</title>
        <authorList>
            <person name="Schulz F."/>
            <person name="Roux S."/>
            <person name="Paez-Espino D."/>
            <person name="Jungbluth S."/>
            <person name="Walsh D.A."/>
            <person name="Denef V.J."/>
            <person name="McMahon K.D."/>
            <person name="Konstantinidis K.T."/>
            <person name="Eloe-Fadrosh E.A."/>
            <person name="Kyrpides N.C."/>
            <person name="Woyke T."/>
        </authorList>
    </citation>
    <scope>NUCLEOTIDE SEQUENCE</scope>
    <source>
        <strain evidence="2">GVMAG-M-3300023174-144</strain>
    </source>
</reference>
<accession>A0A6C0DG80</accession>
<keyword evidence="1" id="KW-0175">Coiled coil</keyword>
<sequence>MSSITKIVNILSAKYGFDIKEATEHVKAEIQAVKNLTKEEKAAIKEAEKLAKAAAKEAQKLAEKQVKAAAKEAQKQAKAAAKEAQKPAQQPEKNKYFVTFHNKSKQMDAEDISLIEEDYKLEFVFQVEQITDVEIVPLCASNLSDYAKFVKKNADDIDDNEFDSIWFSYQTPSQMNYTFVFHGEEYQVKFHIVEKAPCAKAPAKKVPKPVKEVKVVQPVQQPEKNKYIVTFKNKSKKMNEEDIYFIEENEDYKFDFIYQFQQTANIENIDDAAIVMYCDCAITEGGTYLDFVKKHPDVEFDFIVFCFEQPSQMNYTFVFDDEEYEVKFHIVEK</sequence>
<dbReference type="AlphaFoldDB" id="A0A6C0DG80"/>
<name>A0A6C0DG80_9ZZZZ</name>
<protein>
    <submittedName>
        <fullName evidence="2">Uncharacterized protein</fullName>
    </submittedName>
</protein>
<organism evidence="2">
    <name type="scientific">viral metagenome</name>
    <dbReference type="NCBI Taxonomy" id="1070528"/>
    <lineage>
        <taxon>unclassified sequences</taxon>
        <taxon>metagenomes</taxon>
        <taxon>organismal metagenomes</taxon>
    </lineage>
</organism>